<dbReference type="RefSeq" id="WP_181195368.1">
    <property type="nucleotide sequence ID" value="NZ_JABFEE010000013.1"/>
</dbReference>
<evidence type="ECO:0000313" key="2">
    <source>
        <dbReference type="Proteomes" id="UP000581408"/>
    </source>
</evidence>
<comment type="caution">
    <text evidence="1">The sequence shown here is derived from an EMBL/GenBank/DDBJ whole genome shotgun (WGS) entry which is preliminary data.</text>
</comment>
<accession>A0A838CLT5</accession>
<proteinExistence type="predicted"/>
<protein>
    <submittedName>
        <fullName evidence="1">Uncharacterized protein</fullName>
    </submittedName>
</protein>
<dbReference type="AlphaFoldDB" id="A0A838CLT5"/>
<evidence type="ECO:0000313" key="1">
    <source>
        <dbReference type="EMBL" id="MBA1836094.1"/>
    </source>
</evidence>
<sequence>MAFSNTVRVDEDAETFAEVQLDGALDAECVFKDGDGVYRVIIEAIFSPASTSHTYARCT</sequence>
<name>A0A838CLT5_9CORY</name>
<gene>
    <name evidence="1" type="ORF">HMC16_10295</name>
</gene>
<reference evidence="1 2" key="1">
    <citation type="submission" date="2020-05" db="EMBL/GenBank/DDBJ databases">
        <title>Descriptions of Corynebacterium xxxx sp. nov., Corynebacterium yyyy sp. nov. and Corynebacterium zzzz sp. nov.</title>
        <authorList>
            <person name="Zhang G."/>
        </authorList>
    </citation>
    <scope>NUCLEOTIDE SEQUENCE [LARGE SCALE GENOMIC DNA]</scope>
    <source>
        <strain evidence="2">zg-915</strain>
    </source>
</reference>
<dbReference type="Proteomes" id="UP000581408">
    <property type="component" value="Unassembled WGS sequence"/>
</dbReference>
<organism evidence="1 2">
    <name type="scientific">Corynebacterium wankanglinii</name>
    <dbReference type="NCBI Taxonomy" id="2735136"/>
    <lineage>
        <taxon>Bacteria</taxon>
        <taxon>Bacillati</taxon>
        <taxon>Actinomycetota</taxon>
        <taxon>Actinomycetes</taxon>
        <taxon>Mycobacteriales</taxon>
        <taxon>Corynebacteriaceae</taxon>
        <taxon>Corynebacterium</taxon>
    </lineage>
</organism>
<dbReference type="EMBL" id="JABFEE010000013">
    <property type="protein sequence ID" value="MBA1836094.1"/>
    <property type="molecule type" value="Genomic_DNA"/>
</dbReference>